<dbReference type="GO" id="GO:0045944">
    <property type="term" value="P:positive regulation of transcription by RNA polymerase II"/>
    <property type="evidence" value="ECO:0007669"/>
    <property type="project" value="TreeGrafter"/>
</dbReference>
<evidence type="ECO:0000313" key="5">
    <source>
        <dbReference type="EMBL" id="CAE6475114.1"/>
    </source>
</evidence>
<dbReference type="InterPro" id="IPR021858">
    <property type="entry name" value="Fun_TF"/>
</dbReference>
<comment type="caution">
    <text evidence="5">The sequence shown here is derived from an EMBL/GenBank/DDBJ whole genome shotgun (WGS) entry which is preliminary data.</text>
</comment>
<evidence type="ECO:0000313" key="6">
    <source>
        <dbReference type="Proteomes" id="UP000663843"/>
    </source>
</evidence>
<keyword evidence="2" id="KW-0539">Nucleus</keyword>
<dbReference type="PANTHER" id="PTHR37534:SF7">
    <property type="entry name" value="TRANSCRIPTIONAL ACTIVATOR PROTEIN UGA3"/>
    <property type="match status" value="1"/>
</dbReference>
<dbReference type="GO" id="GO:0000976">
    <property type="term" value="F:transcription cis-regulatory region binding"/>
    <property type="evidence" value="ECO:0007669"/>
    <property type="project" value="TreeGrafter"/>
</dbReference>
<gene>
    <name evidence="5" type="ORF">RDB_LOCUS111333</name>
</gene>
<evidence type="ECO:0000256" key="3">
    <source>
        <dbReference type="SAM" id="MobiDB-lite"/>
    </source>
</evidence>
<evidence type="ECO:0000256" key="1">
    <source>
        <dbReference type="ARBA" id="ARBA00004123"/>
    </source>
</evidence>
<sequence>MSSGDCVTCEKRKRKCDRTRSSAGCRRCAQARIECGGYPTTVSSKIPRPKHNSRGVQPQAGTTRHGRSENINDDKITSFVGPPIPNQPSESPESNSAAPLSNDRGHDLDFLDRPFGGFIHQQTANLHSQATIHGQFSSHPLAIPTPISTQNPTLAVQIPTPVDNQAPRVRPGGPMTAGQASLFDALFSLANDSPTTLPYSPESTVPGLAHELSLGECGASIMRRASSGSDSQMELATNQSENFEGSDDEASNKLLLGLLDELVLDRKVESNMVPFVVQSFMMWIGRFIFESTRSISFARDTIIRGHSLGDDIRQTTILVANAALAVSKSTYYEFTHYTALYSHLVKGALEAQACNELTREAAMVAMEYFPQLISLTCKMGPLANVLNLVDLYAPIFRRACPESNGFVNLAQRLAAVQVNLKYYVSFDILLSVITHRPMLFRYDLNFLSQQDEESLNEDDGPGMRWSIGIPARLVFAFARINTLMENLGDCIDQEVLRDLKGEIGSCKPIISYSPGDDPALTVGKLMVQESWKLAGYIYLYMGLCRANSDDAQVVQIQKRFMELLETIKPRRYPDLFLILPILIVGIATSSADRFVLRARLWGVSECSKPGTMGNDVIRILNDIWVHAVERPSVWLDLRTACLRIVGM</sequence>
<dbReference type="InterPro" id="IPR001138">
    <property type="entry name" value="Zn2Cys6_DnaBD"/>
</dbReference>
<evidence type="ECO:0000256" key="2">
    <source>
        <dbReference type="ARBA" id="ARBA00023242"/>
    </source>
</evidence>
<dbReference type="PROSITE" id="PS50048">
    <property type="entry name" value="ZN2_CY6_FUNGAL_2"/>
    <property type="match status" value="1"/>
</dbReference>
<dbReference type="GO" id="GO:0005634">
    <property type="term" value="C:nucleus"/>
    <property type="evidence" value="ECO:0007669"/>
    <property type="project" value="UniProtKB-SubCell"/>
</dbReference>
<accession>A0A8H3CAG9</accession>
<dbReference type="SUPFAM" id="SSF57701">
    <property type="entry name" value="Zn2/Cys6 DNA-binding domain"/>
    <property type="match status" value="1"/>
</dbReference>
<proteinExistence type="predicted"/>
<feature type="domain" description="Zn(2)-C6 fungal-type" evidence="4">
    <location>
        <begin position="5"/>
        <end position="35"/>
    </location>
</feature>
<feature type="compositionally biased region" description="Low complexity" evidence="3">
    <location>
        <begin position="87"/>
        <end position="101"/>
    </location>
</feature>
<dbReference type="Pfam" id="PF11951">
    <property type="entry name" value="Fungal_trans_2"/>
    <property type="match status" value="1"/>
</dbReference>
<dbReference type="Pfam" id="PF00172">
    <property type="entry name" value="Zn_clus"/>
    <property type="match status" value="1"/>
</dbReference>
<feature type="region of interest" description="Disordered" evidence="3">
    <location>
        <begin position="38"/>
        <end position="108"/>
    </location>
</feature>
<organism evidence="5 6">
    <name type="scientific">Rhizoctonia solani</name>
    <dbReference type="NCBI Taxonomy" id="456999"/>
    <lineage>
        <taxon>Eukaryota</taxon>
        <taxon>Fungi</taxon>
        <taxon>Dikarya</taxon>
        <taxon>Basidiomycota</taxon>
        <taxon>Agaricomycotina</taxon>
        <taxon>Agaricomycetes</taxon>
        <taxon>Cantharellales</taxon>
        <taxon>Ceratobasidiaceae</taxon>
        <taxon>Rhizoctonia</taxon>
    </lineage>
</organism>
<comment type="subcellular location">
    <subcellularLocation>
        <location evidence="1">Nucleus</location>
    </subcellularLocation>
</comment>
<reference evidence="5" key="1">
    <citation type="submission" date="2021-01" db="EMBL/GenBank/DDBJ databases">
        <authorList>
            <person name="Kaushik A."/>
        </authorList>
    </citation>
    <scope>NUCLEOTIDE SEQUENCE</scope>
    <source>
        <strain evidence="5">AG2-2IIIB</strain>
    </source>
</reference>
<name>A0A8H3CAG9_9AGAM</name>
<dbReference type="InterPro" id="IPR036864">
    <property type="entry name" value="Zn2-C6_fun-type_DNA-bd_sf"/>
</dbReference>
<dbReference type="CDD" id="cd00067">
    <property type="entry name" value="GAL4"/>
    <property type="match status" value="1"/>
</dbReference>
<dbReference type="AlphaFoldDB" id="A0A8H3CAG9"/>
<dbReference type="Proteomes" id="UP000663843">
    <property type="component" value="Unassembled WGS sequence"/>
</dbReference>
<dbReference type="GO" id="GO:0008270">
    <property type="term" value="F:zinc ion binding"/>
    <property type="evidence" value="ECO:0007669"/>
    <property type="project" value="InterPro"/>
</dbReference>
<evidence type="ECO:0000259" key="4">
    <source>
        <dbReference type="PROSITE" id="PS50048"/>
    </source>
</evidence>
<protein>
    <recommendedName>
        <fullName evidence="4">Zn(2)-C6 fungal-type domain-containing protein</fullName>
    </recommendedName>
</protein>
<dbReference type="PANTHER" id="PTHR37534">
    <property type="entry name" value="TRANSCRIPTIONAL ACTIVATOR PROTEIN UGA3"/>
    <property type="match status" value="1"/>
</dbReference>
<feature type="compositionally biased region" description="Basic and acidic residues" evidence="3">
    <location>
        <begin position="66"/>
        <end position="76"/>
    </location>
</feature>
<dbReference type="GO" id="GO:0000981">
    <property type="term" value="F:DNA-binding transcription factor activity, RNA polymerase II-specific"/>
    <property type="evidence" value="ECO:0007669"/>
    <property type="project" value="InterPro"/>
</dbReference>
<dbReference type="EMBL" id="CAJMWT010003603">
    <property type="protein sequence ID" value="CAE6475114.1"/>
    <property type="molecule type" value="Genomic_DNA"/>
</dbReference>